<dbReference type="AlphaFoldDB" id="A0AAV4DXY4"/>
<dbReference type="EMBL" id="BLXT01008455">
    <property type="protein sequence ID" value="GFO48929.1"/>
    <property type="molecule type" value="Genomic_DNA"/>
</dbReference>
<dbReference type="Proteomes" id="UP000735302">
    <property type="component" value="Unassembled WGS sequence"/>
</dbReference>
<evidence type="ECO:0000313" key="2">
    <source>
        <dbReference type="Proteomes" id="UP000735302"/>
    </source>
</evidence>
<evidence type="ECO:0000313" key="1">
    <source>
        <dbReference type="EMBL" id="GFO48929.1"/>
    </source>
</evidence>
<comment type="caution">
    <text evidence="1">The sequence shown here is derived from an EMBL/GenBank/DDBJ whole genome shotgun (WGS) entry which is preliminary data.</text>
</comment>
<name>A0AAV4DXY4_9GAST</name>
<keyword evidence="2" id="KW-1185">Reference proteome</keyword>
<gene>
    <name evidence="1" type="ORF">PoB_007543400</name>
</gene>
<protein>
    <submittedName>
        <fullName evidence="1">Uncharacterized protein</fullName>
    </submittedName>
</protein>
<organism evidence="1 2">
    <name type="scientific">Plakobranchus ocellatus</name>
    <dbReference type="NCBI Taxonomy" id="259542"/>
    <lineage>
        <taxon>Eukaryota</taxon>
        <taxon>Metazoa</taxon>
        <taxon>Spiralia</taxon>
        <taxon>Lophotrochozoa</taxon>
        <taxon>Mollusca</taxon>
        <taxon>Gastropoda</taxon>
        <taxon>Heterobranchia</taxon>
        <taxon>Euthyneura</taxon>
        <taxon>Panpulmonata</taxon>
        <taxon>Sacoglossa</taxon>
        <taxon>Placobranchoidea</taxon>
        <taxon>Plakobranchidae</taxon>
        <taxon>Plakobranchus</taxon>
    </lineage>
</organism>
<reference evidence="1 2" key="1">
    <citation type="journal article" date="2021" name="Elife">
        <title>Chloroplast acquisition without the gene transfer in kleptoplastic sea slugs, Plakobranchus ocellatus.</title>
        <authorList>
            <person name="Maeda T."/>
            <person name="Takahashi S."/>
            <person name="Yoshida T."/>
            <person name="Shimamura S."/>
            <person name="Takaki Y."/>
            <person name="Nagai Y."/>
            <person name="Toyoda A."/>
            <person name="Suzuki Y."/>
            <person name="Arimoto A."/>
            <person name="Ishii H."/>
            <person name="Satoh N."/>
            <person name="Nishiyama T."/>
            <person name="Hasebe M."/>
            <person name="Maruyama T."/>
            <person name="Minagawa J."/>
            <person name="Obokata J."/>
            <person name="Shigenobu S."/>
        </authorList>
    </citation>
    <scope>NUCLEOTIDE SEQUENCE [LARGE SCALE GENOMIC DNA]</scope>
</reference>
<proteinExistence type="predicted"/>
<accession>A0AAV4DXY4</accession>
<sequence length="94" mass="10808">MKKLTGFGRVRRLRIQNKCGPKVWSTEFGVRAEAMPTDVIKEERVITTHLKSSAVYTALRVRMRAWPTDFRARVIPTDLKSSAAYTALRVRMRA</sequence>